<feature type="compositionally biased region" description="Basic and acidic residues" evidence="1">
    <location>
        <begin position="128"/>
        <end position="137"/>
    </location>
</feature>
<accession>A0ABN8SUI2</accession>
<evidence type="ECO:0000313" key="3">
    <source>
        <dbReference type="EMBL" id="CAH3194873.1"/>
    </source>
</evidence>
<feature type="transmembrane region" description="Helical" evidence="2">
    <location>
        <begin position="68"/>
        <end position="88"/>
    </location>
</feature>
<evidence type="ECO:0000256" key="2">
    <source>
        <dbReference type="SAM" id="Phobius"/>
    </source>
</evidence>
<evidence type="ECO:0000313" key="4">
    <source>
        <dbReference type="Proteomes" id="UP001159427"/>
    </source>
</evidence>
<keyword evidence="2" id="KW-0812">Transmembrane</keyword>
<reference evidence="3 4" key="1">
    <citation type="submission" date="2022-05" db="EMBL/GenBank/DDBJ databases">
        <authorList>
            <consortium name="Genoscope - CEA"/>
            <person name="William W."/>
        </authorList>
    </citation>
    <scope>NUCLEOTIDE SEQUENCE [LARGE SCALE GENOMIC DNA]</scope>
</reference>
<keyword evidence="2" id="KW-1133">Transmembrane helix</keyword>
<gene>
    <name evidence="3" type="ORF">PEVE_00028910</name>
</gene>
<keyword evidence="4" id="KW-1185">Reference proteome</keyword>
<dbReference type="EMBL" id="CALNXI010004014">
    <property type="protein sequence ID" value="CAH3194873.1"/>
    <property type="molecule type" value="Genomic_DNA"/>
</dbReference>
<feature type="compositionally biased region" description="Polar residues" evidence="1">
    <location>
        <begin position="160"/>
        <end position="171"/>
    </location>
</feature>
<evidence type="ECO:0000256" key="1">
    <source>
        <dbReference type="SAM" id="MobiDB-lite"/>
    </source>
</evidence>
<proteinExistence type="predicted"/>
<organism evidence="3 4">
    <name type="scientific">Porites evermanni</name>
    <dbReference type="NCBI Taxonomy" id="104178"/>
    <lineage>
        <taxon>Eukaryota</taxon>
        <taxon>Metazoa</taxon>
        <taxon>Cnidaria</taxon>
        <taxon>Anthozoa</taxon>
        <taxon>Hexacorallia</taxon>
        <taxon>Scleractinia</taxon>
        <taxon>Fungiina</taxon>
        <taxon>Poritidae</taxon>
        <taxon>Porites</taxon>
    </lineage>
</organism>
<feature type="compositionally biased region" description="Polar residues" evidence="1">
    <location>
        <begin position="181"/>
        <end position="191"/>
    </location>
</feature>
<name>A0ABN8SUI2_9CNID</name>
<feature type="region of interest" description="Disordered" evidence="1">
    <location>
        <begin position="128"/>
        <end position="202"/>
    </location>
</feature>
<comment type="caution">
    <text evidence="3">The sequence shown here is derived from an EMBL/GenBank/DDBJ whole genome shotgun (WGS) entry which is preliminary data.</text>
</comment>
<keyword evidence="2" id="KW-0472">Membrane</keyword>
<protein>
    <submittedName>
        <fullName evidence="3">Uncharacterized protein</fullName>
    </submittedName>
</protein>
<dbReference type="Proteomes" id="UP001159427">
    <property type="component" value="Unassembled WGS sequence"/>
</dbReference>
<sequence>MKTEETKLKASFTKEMPVNSGTSTNCTVKVPILIDNNPKPVHKRSVCQAKVPKHSTCTASCTNIKNSWVIWSAVAFSAVVVIVIFASLQGKTSAELKSAKNKITNLESMADALRKDIADLEQRIHCTQSKDGKDARGKPCHTGGKLHTGFLKNNNERGKTNFSSIPTLESTSSRRRAEPSGETTNAQTAKPTESKNSKPSKFKTTYTVWGGENCREDVTKVYSGKTATLHSSSHPRSSIGSEYMCIPDRIEYPKHENMSSGLYLSPVRYAANLDIFTVFLESQCQRLGAERCKSLKLNHPHLFKRLDNFQIPCAVCLRDRRTVTIVTPGRDTCQSGSWQKEYAGYLMTQEDGAAGSKLICVNADAQGVDKSNTTGSQGPFLQPVAYKCLGASCTESHNKPMALPCVVCSI</sequence>